<dbReference type="AlphaFoldDB" id="A0AAU7BPL0"/>
<dbReference type="InterPro" id="IPR050297">
    <property type="entry name" value="LipidA_mod_glycosyltrf_83"/>
</dbReference>
<feature type="transmembrane region" description="Helical" evidence="8">
    <location>
        <begin position="263"/>
        <end position="280"/>
    </location>
</feature>
<feature type="domain" description="Glycosyltransferase RgtA/B/C/D-like" evidence="9">
    <location>
        <begin position="62"/>
        <end position="210"/>
    </location>
</feature>
<name>A0AAU7BPL0_9FLAO</name>
<feature type="transmembrane region" description="Helical" evidence="8">
    <location>
        <begin position="106"/>
        <end position="125"/>
    </location>
</feature>
<feature type="transmembrane region" description="Helical" evidence="8">
    <location>
        <begin position="52"/>
        <end position="73"/>
    </location>
</feature>
<evidence type="ECO:0000256" key="4">
    <source>
        <dbReference type="ARBA" id="ARBA00022679"/>
    </source>
</evidence>
<proteinExistence type="predicted"/>
<keyword evidence="4 10" id="KW-0808">Transferase</keyword>
<evidence type="ECO:0000256" key="5">
    <source>
        <dbReference type="ARBA" id="ARBA00022692"/>
    </source>
</evidence>
<dbReference type="PANTHER" id="PTHR33908">
    <property type="entry name" value="MANNOSYLTRANSFERASE YKCB-RELATED"/>
    <property type="match status" value="1"/>
</dbReference>
<feature type="transmembrane region" description="Helical" evidence="8">
    <location>
        <begin position="80"/>
        <end position="100"/>
    </location>
</feature>
<dbReference type="EMBL" id="CP157199">
    <property type="protein sequence ID" value="XBG60132.1"/>
    <property type="molecule type" value="Genomic_DNA"/>
</dbReference>
<comment type="subcellular location">
    <subcellularLocation>
        <location evidence="1">Cell membrane</location>
        <topology evidence="1">Multi-pass membrane protein</topology>
    </subcellularLocation>
</comment>
<feature type="transmembrane region" description="Helical" evidence="8">
    <location>
        <begin position="12"/>
        <end position="32"/>
    </location>
</feature>
<keyword evidence="6 8" id="KW-1133">Transmembrane helix</keyword>
<dbReference type="EC" id="2.4.-.-" evidence="10"/>
<dbReference type="GO" id="GO:0005886">
    <property type="term" value="C:plasma membrane"/>
    <property type="evidence" value="ECO:0007669"/>
    <property type="project" value="UniProtKB-SubCell"/>
</dbReference>
<feature type="transmembrane region" description="Helical" evidence="8">
    <location>
        <begin position="292"/>
        <end position="312"/>
    </location>
</feature>
<evidence type="ECO:0000256" key="2">
    <source>
        <dbReference type="ARBA" id="ARBA00022475"/>
    </source>
</evidence>
<feature type="transmembrane region" description="Helical" evidence="8">
    <location>
        <begin position="172"/>
        <end position="194"/>
    </location>
</feature>
<evidence type="ECO:0000256" key="7">
    <source>
        <dbReference type="ARBA" id="ARBA00023136"/>
    </source>
</evidence>
<dbReference type="RefSeq" id="WP_347922319.1">
    <property type="nucleotide sequence ID" value="NZ_CP157199.1"/>
</dbReference>
<keyword evidence="5 8" id="KW-0812">Transmembrane</keyword>
<dbReference type="GO" id="GO:0009103">
    <property type="term" value="P:lipopolysaccharide biosynthetic process"/>
    <property type="evidence" value="ECO:0007669"/>
    <property type="project" value="UniProtKB-ARBA"/>
</dbReference>
<evidence type="ECO:0000313" key="10">
    <source>
        <dbReference type="EMBL" id="XBG60132.1"/>
    </source>
</evidence>
<evidence type="ECO:0000256" key="3">
    <source>
        <dbReference type="ARBA" id="ARBA00022676"/>
    </source>
</evidence>
<evidence type="ECO:0000256" key="1">
    <source>
        <dbReference type="ARBA" id="ARBA00004651"/>
    </source>
</evidence>
<feature type="transmembrane region" description="Helical" evidence="8">
    <location>
        <begin position="206"/>
        <end position="228"/>
    </location>
</feature>
<organism evidence="10">
    <name type="scientific">Pontimicrobium sp. SW4</name>
    <dbReference type="NCBI Taxonomy" id="3153519"/>
    <lineage>
        <taxon>Bacteria</taxon>
        <taxon>Pseudomonadati</taxon>
        <taxon>Bacteroidota</taxon>
        <taxon>Flavobacteriia</taxon>
        <taxon>Flavobacteriales</taxon>
        <taxon>Flavobacteriaceae</taxon>
        <taxon>Pontimicrobium</taxon>
    </lineage>
</organism>
<keyword evidence="3 10" id="KW-0328">Glycosyltransferase</keyword>
<feature type="transmembrane region" description="Helical" evidence="8">
    <location>
        <begin position="132"/>
        <end position="152"/>
    </location>
</feature>
<evidence type="ECO:0000256" key="8">
    <source>
        <dbReference type="SAM" id="Phobius"/>
    </source>
</evidence>
<dbReference type="InterPro" id="IPR038731">
    <property type="entry name" value="RgtA/B/C-like"/>
</dbReference>
<keyword evidence="7 8" id="KW-0472">Membrane</keyword>
<accession>A0AAU7BPL0</accession>
<gene>
    <name evidence="10" type="ORF">ABGB03_09725</name>
</gene>
<sequence length="493" mass="56761">MKKSDTFSLIKNFKFAILFVAGVFILASAFPFKLYDESIWSYIGWLWSNQGIPPYIGIVENKTPGIFMLFALANKFSVDTIFIVRTLGVLFSLGTTILVYEIGKRLVDKATGIISIYIFGLTYSWSLLDGFAFAQTEIFMIFFSTLAFYFLINKSNSFSYKWLILSGLSLGLAIMFKQIAITTALALVIVFLILNTNYTNRQRIKGIGFIGIGVLLSTLFSYSILYMFDVTFLEYINGAWKILLNSGSKIESVNTHFSNFIKVFFYSKFILFLPILVLFFMNKKICSKTMYLFLGTWFIFDFIGVNASGYYYGHQIKQLLPSLSLIIAIVVSFHINKYSANLKKYASHQSSLSILVLIIFLFPYKQLYVNANSLINYSTYNKVYINEASNWLKSNTDNDDFIYALGADQELIFILDQTQRKSSSKYFNSIFIKEDLQRNLVLNDIKQNSPKFILKHGSLKNVEEIYGLEFNMYMKSNYTFLKSFDDVEIYKIK</sequence>
<evidence type="ECO:0000256" key="6">
    <source>
        <dbReference type="ARBA" id="ARBA00022989"/>
    </source>
</evidence>
<dbReference type="GO" id="GO:0016763">
    <property type="term" value="F:pentosyltransferase activity"/>
    <property type="evidence" value="ECO:0007669"/>
    <property type="project" value="TreeGrafter"/>
</dbReference>
<protein>
    <submittedName>
        <fullName evidence="10">Glycosyltransferase family 39 protein</fullName>
        <ecNumber evidence="10">2.4.-.-</ecNumber>
    </submittedName>
</protein>
<dbReference type="Pfam" id="PF13231">
    <property type="entry name" value="PMT_2"/>
    <property type="match status" value="1"/>
</dbReference>
<keyword evidence="2" id="KW-1003">Cell membrane</keyword>
<evidence type="ECO:0000259" key="9">
    <source>
        <dbReference type="Pfam" id="PF13231"/>
    </source>
</evidence>
<feature type="transmembrane region" description="Helical" evidence="8">
    <location>
        <begin position="318"/>
        <end position="335"/>
    </location>
</feature>
<reference evidence="10" key="1">
    <citation type="submission" date="2024-05" db="EMBL/GenBank/DDBJ databases">
        <title>Pontimicrobium maritimus sp. nov., isolated form sea water.</title>
        <authorList>
            <person name="Muhammad N."/>
            <person name="Vuong T.Q."/>
            <person name="Han H.L."/>
            <person name="Kim S.-G."/>
        </authorList>
    </citation>
    <scope>NUCLEOTIDE SEQUENCE</scope>
    <source>
        <strain evidence="10">SW4</strain>
    </source>
</reference>
<dbReference type="PANTHER" id="PTHR33908:SF11">
    <property type="entry name" value="MEMBRANE PROTEIN"/>
    <property type="match status" value="1"/>
</dbReference>